<comment type="function">
    <text evidence="18">Catalyzes the epimerization of the S- and R-forms of NAD(P)HX, a damaged form of NAD(P)H that is a result of enzymatic or heat-dependent hydration. This is a prerequisite for the S-specific NAD(P)H-hydrate dehydratase to allow the repair of both epimers of NAD(P)HX.</text>
</comment>
<feature type="domain" description="YjeF N-terminal" evidence="21">
    <location>
        <begin position="35"/>
        <end position="241"/>
    </location>
</feature>
<evidence type="ECO:0000256" key="14">
    <source>
        <dbReference type="ARBA" id="ARBA00025153"/>
    </source>
</evidence>
<dbReference type="Proteomes" id="UP000199603">
    <property type="component" value="Unassembled WGS sequence"/>
</dbReference>
<dbReference type="SUPFAM" id="SSF64153">
    <property type="entry name" value="YjeF N-terminal domain-like"/>
    <property type="match status" value="1"/>
</dbReference>
<protein>
    <recommendedName>
        <fullName evidence="19">Bifunctional NAD(P)H-hydrate repair enzyme</fullName>
    </recommendedName>
    <alternativeName>
        <fullName evidence="19">Nicotinamide nucleotide repair protein</fullName>
    </alternativeName>
    <domain>
        <recommendedName>
            <fullName evidence="19">ADP-dependent (S)-NAD(P)H-hydrate dehydratase</fullName>
            <ecNumber evidence="19">4.2.1.136</ecNumber>
        </recommendedName>
        <alternativeName>
            <fullName evidence="19">ADP-dependent NAD(P)HX dehydratase</fullName>
        </alternativeName>
    </domain>
    <domain>
        <recommendedName>
            <fullName evidence="19">NAD(P)H-hydrate epimerase</fullName>
            <ecNumber evidence="19">5.1.99.6</ecNumber>
        </recommendedName>
    </domain>
</protein>
<feature type="binding site" evidence="18">
    <location>
        <begin position="155"/>
        <end position="161"/>
    </location>
    <ligand>
        <name>(6S)-NADPHX</name>
        <dbReference type="ChEBI" id="CHEBI:64076"/>
    </ligand>
</feature>
<organism evidence="22 23">
    <name type="scientific">Aquimonas voraii</name>
    <dbReference type="NCBI Taxonomy" id="265719"/>
    <lineage>
        <taxon>Bacteria</taxon>
        <taxon>Pseudomonadati</taxon>
        <taxon>Pseudomonadota</taxon>
        <taxon>Gammaproteobacteria</taxon>
        <taxon>Lysobacterales</taxon>
        <taxon>Lysobacteraceae</taxon>
        <taxon>Aquimonas</taxon>
    </lineage>
</organism>
<evidence type="ECO:0000259" key="20">
    <source>
        <dbReference type="PROSITE" id="PS51383"/>
    </source>
</evidence>
<dbReference type="GO" id="GO:0046496">
    <property type="term" value="P:nicotinamide nucleotide metabolic process"/>
    <property type="evidence" value="ECO:0007669"/>
    <property type="project" value="UniProtKB-UniRule"/>
</dbReference>
<comment type="similarity">
    <text evidence="18">Belongs to the NnrE/AIBP family.</text>
</comment>
<dbReference type="EC" id="5.1.99.6" evidence="19"/>
<dbReference type="InterPro" id="IPR030677">
    <property type="entry name" value="Nnr"/>
</dbReference>
<dbReference type="InterPro" id="IPR000631">
    <property type="entry name" value="CARKD"/>
</dbReference>
<evidence type="ECO:0000256" key="9">
    <source>
        <dbReference type="ARBA" id="ARBA00022958"/>
    </source>
</evidence>
<dbReference type="Gene3D" id="3.40.1190.20">
    <property type="match status" value="1"/>
</dbReference>
<accession>A0A1G6SII6</accession>
<keyword evidence="5 18" id="KW-0479">Metal-binding</keyword>
<comment type="catalytic activity">
    <reaction evidence="15 17 19">
        <text>(6S)-NADHX + ADP = AMP + phosphate + NADH + H(+)</text>
        <dbReference type="Rhea" id="RHEA:32223"/>
        <dbReference type="ChEBI" id="CHEBI:15378"/>
        <dbReference type="ChEBI" id="CHEBI:43474"/>
        <dbReference type="ChEBI" id="CHEBI:57945"/>
        <dbReference type="ChEBI" id="CHEBI:64074"/>
        <dbReference type="ChEBI" id="CHEBI:456215"/>
        <dbReference type="ChEBI" id="CHEBI:456216"/>
        <dbReference type="EC" id="4.2.1.136"/>
    </reaction>
</comment>
<feature type="binding site" evidence="18">
    <location>
        <position position="84"/>
    </location>
    <ligand>
        <name>K(+)</name>
        <dbReference type="ChEBI" id="CHEBI:29103"/>
    </ligand>
</feature>
<evidence type="ECO:0000313" key="22">
    <source>
        <dbReference type="EMBL" id="SDD16679.1"/>
    </source>
</evidence>
<sequence length="527" mass="54187">MNETPKHASRRAAAGSRLPSRSEADSIELFAEAAVRAIDARLIEALDGDAYALMQRAAWSALDALKQRWPRARTLAVVCGPGNNGGDGWVLARLAESAGFDAWVVHLRADDHRGSEEARRARCDWRGRRVAWEDDPELAAESLGLADLVVDAVFGLGLTRAPAAPHADLIEAINLAPSPVLALDLPSGVDADTGAVPGAAVRADVSISFVAAKPGLYTGAGRALSGERRLASLLLEGVDPPGPSAHFEPMAIALDARALAGALPRRRMDAHKGDSGHVLVLGGTSGMAGAALLCARAALRAGAGLVSMGTRAAHAAALVAAQPECMVRGVEAVSDLDPLLERSSVVALGPGLGQGEWGRALFGQVLAAHRLCVLDADALNLLAQMPRACPHAVLTPHPGEAARLLGVSTTEVQRDRYTALAHLVQRYECPVVLKGAGSLVGAPGEVPRVIDAGNPGMAVGGMGDLLAGVIAALIAQGLAAFDAAVLGALAHAVAGDLAAAEGERGLLPSDLLPLIRQVLNRPAESSR</sequence>
<name>A0A1G6SII6_9GAMM</name>
<comment type="subunit">
    <text evidence="17">Homotetramer.</text>
</comment>
<dbReference type="GO" id="GO:0005524">
    <property type="term" value="F:ATP binding"/>
    <property type="evidence" value="ECO:0007669"/>
    <property type="project" value="UniProtKB-UniRule"/>
</dbReference>
<comment type="function">
    <text evidence="17">Catalyzes the dehydration of the S-form of NAD(P)HX at the expense of ADP, which is converted to AMP. Together with NAD(P)HX epimerase, which catalyzes the epimerization of the S- and R-forms, the enzyme allows the repair of both epimers of NAD(P)HX, a damaged form of NAD(P)H that is a result of enzymatic or heat-dependent hydration.</text>
</comment>
<keyword evidence="8 17" id="KW-0521">NADP</keyword>
<comment type="cofactor">
    <cofactor evidence="17">
        <name>Mg(2+)</name>
        <dbReference type="ChEBI" id="CHEBI:18420"/>
    </cofactor>
</comment>
<dbReference type="NCBIfam" id="TIGR00196">
    <property type="entry name" value="yjeF_cterm"/>
    <property type="match status" value="1"/>
</dbReference>
<dbReference type="GO" id="GO:0052855">
    <property type="term" value="F:ADP-dependent NAD(P)H-hydrate dehydratase activity"/>
    <property type="evidence" value="ECO:0007669"/>
    <property type="project" value="UniProtKB-UniRule"/>
</dbReference>
<evidence type="ECO:0000256" key="2">
    <source>
        <dbReference type="ARBA" id="ARBA00000909"/>
    </source>
</evidence>
<feature type="binding site" evidence="17">
    <location>
        <position position="351"/>
    </location>
    <ligand>
        <name>(6S)-NADPHX</name>
        <dbReference type="ChEBI" id="CHEBI:64076"/>
    </ligand>
</feature>
<comment type="cofactor">
    <cofactor evidence="18 19">
        <name>K(+)</name>
        <dbReference type="ChEBI" id="CHEBI:29103"/>
    </cofactor>
    <text evidence="18 19">Binds 1 potassium ion per subunit.</text>
</comment>
<dbReference type="InterPro" id="IPR004443">
    <property type="entry name" value="YjeF_N_dom"/>
</dbReference>
<evidence type="ECO:0000256" key="3">
    <source>
        <dbReference type="ARBA" id="ARBA00006001"/>
    </source>
</evidence>
<comment type="catalytic activity">
    <reaction evidence="16 17 19">
        <text>(6S)-NADPHX + ADP = AMP + phosphate + NADPH + H(+)</text>
        <dbReference type="Rhea" id="RHEA:32235"/>
        <dbReference type="ChEBI" id="CHEBI:15378"/>
        <dbReference type="ChEBI" id="CHEBI:43474"/>
        <dbReference type="ChEBI" id="CHEBI:57783"/>
        <dbReference type="ChEBI" id="CHEBI:64076"/>
        <dbReference type="ChEBI" id="CHEBI:456215"/>
        <dbReference type="ChEBI" id="CHEBI:456216"/>
        <dbReference type="EC" id="4.2.1.136"/>
    </reaction>
</comment>
<evidence type="ECO:0000256" key="1">
    <source>
        <dbReference type="ARBA" id="ARBA00000013"/>
    </source>
</evidence>
<evidence type="ECO:0000256" key="6">
    <source>
        <dbReference type="ARBA" id="ARBA00022741"/>
    </source>
</evidence>
<feature type="binding site" evidence="18">
    <location>
        <begin position="83"/>
        <end position="87"/>
    </location>
    <ligand>
        <name>(6S)-NADPHX</name>
        <dbReference type="ChEBI" id="CHEBI:64076"/>
    </ligand>
</feature>
<dbReference type="HAMAP" id="MF_01965">
    <property type="entry name" value="NADHX_dehydratase"/>
    <property type="match status" value="1"/>
</dbReference>
<dbReference type="GO" id="GO:0052856">
    <property type="term" value="F:NAD(P)HX epimerase activity"/>
    <property type="evidence" value="ECO:0007669"/>
    <property type="project" value="UniProtKB-UniRule"/>
</dbReference>
<evidence type="ECO:0000256" key="4">
    <source>
        <dbReference type="ARBA" id="ARBA00009524"/>
    </source>
</evidence>
<feature type="binding site" evidence="17">
    <location>
        <position position="464"/>
    </location>
    <ligand>
        <name>(6S)-NADPHX</name>
        <dbReference type="ChEBI" id="CHEBI:64076"/>
    </ligand>
</feature>
<evidence type="ECO:0000256" key="10">
    <source>
        <dbReference type="ARBA" id="ARBA00023027"/>
    </source>
</evidence>
<comment type="similarity">
    <text evidence="17">Belongs to the NnrD/CARKD family.</text>
</comment>
<dbReference type="EC" id="4.2.1.136" evidence="19"/>
<dbReference type="Pfam" id="PF01256">
    <property type="entry name" value="Carb_kinase"/>
    <property type="match status" value="1"/>
</dbReference>
<dbReference type="InterPro" id="IPR036652">
    <property type="entry name" value="YjeF_N_dom_sf"/>
</dbReference>
<evidence type="ECO:0000256" key="7">
    <source>
        <dbReference type="ARBA" id="ARBA00022840"/>
    </source>
</evidence>
<feature type="binding site" evidence="18">
    <location>
        <position position="151"/>
    </location>
    <ligand>
        <name>K(+)</name>
        <dbReference type="ChEBI" id="CHEBI:29103"/>
    </ligand>
</feature>
<dbReference type="AlphaFoldDB" id="A0A1G6SII6"/>
<dbReference type="EMBL" id="FNAG01000001">
    <property type="protein sequence ID" value="SDD16679.1"/>
    <property type="molecule type" value="Genomic_DNA"/>
</dbReference>
<evidence type="ECO:0000256" key="19">
    <source>
        <dbReference type="PIRNR" id="PIRNR017184"/>
    </source>
</evidence>
<keyword evidence="13" id="KW-0511">Multifunctional enzyme</keyword>
<evidence type="ECO:0000256" key="17">
    <source>
        <dbReference type="HAMAP-Rule" id="MF_01965"/>
    </source>
</evidence>
<dbReference type="PROSITE" id="PS51385">
    <property type="entry name" value="YJEF_N"/>
    <property type="match status" value="1"/>
</dbReference>
<dbReference type="NCBIfam" id="TIGR00197">
    <property type="entry name" value="yjeF_nterm"/>
    <property type="match status" value="1"/>
</dbReference>
<comment type="catalytic activity">
    <reaction evidence="1 18 19">
        <text>(6R)-NADHX = (6S)-NADHX</text>
        <dbReference type="Rhea" id="RHEA:32215"/>
        <dbReference type="ChEBI" id="CHEBI:64074"/>
        <dbReference type="ChEBI" id="CHEBI:64075"/>
        <dbReference type="EC" id="5.1.99.6"/>
    </reaction>
</comment>
<comment type="catalytic activity">
    <reaction evidence="2 18 19">
        <text>(6R)-NADPHX = (6S)-NADPHX</text>
        <dbReference type="Rhea" id="RHEA:32227"/>
        <dbReference type="ChEBI" id="CHEBI:64076"/>
        <dbReference type="ChEBI" id="CHEBI:64077"/>
        <dbReference type="EC" id="5.1.99.6"/>
    </reaction>
</comment>
<dbReference type="PANTHER" id="PTHR12592:SF0">
    <property type="entry name" value="ATP-DEPENDENT (S)-NAD(P)H-HYDRATE DEHYDRATASE"/>
    <property type="match status" value="1"/>
</dbReference>
<dbReference type="GO" id="GO:0046872">
    <property type="term" value="F:metal ion binding"/>
    <property type="evidence" value="ECO:0007669"/>
    <property type="project" value="UniProtKB-UniRule"/>
</dbReference>
<dbReference type="GO" id="GO:0110051">
    <property type="term" value="P:metabolite repair"/>
    <property type="evidence" value="ECO:0007669"/>
    <property type="project" value="TreeGrafter"/>
</dbReference>
<comment type="similarity">
    <text evidence="4 19">In the C-terminal section; belongs to the NnrD/CARKD family.</text>
</comment>
<proteinExistence type="inferred from homology"/>
<feature type="binding site" evidence="18">
    <location>
        <position position="184"/>
    </location>
    <ligand>
        <name>(6S)-NADPHX</name>
        <dbReference type="ChEBI" id="CHEBI:64076"/>
    </ligand>
</feature>
<keyword evidence="9 18" id="KW-0630">Potassium</keyword>
<evidence type="ECO:0000313" key="23">
    <source>
        <dbReference type="Proteomes" id="UP000199603"/>
    </source>
</evidence>
<dbReference type="HAMAP" id="MF_01966">
    <property type="entry name" value="NADHX_epimerase"/>
    <property type="match status" value="1"/>
</dbReference>
<dbReference type="STRING" id="265719.SAMN04488509_101529"/>
<evidence type="ECO:0000256" key="8">
    <source>
        <dbReference type="ARBA" id="ARBA00022857"/>
    </source>
</evidence>
<feature type="domain" description="YjeF C-terminal" evidence="20">
    <location>
        <begin position="255"/>
        <end position="522"/>
    </location>
</feature>
<dbReference type="Gene3D" id="3.40.50.10260">
    <property type="entry name" value="YjeF N-terminal domain"/>
    <property type="match status" value="1"/>
</dbReference>
<feature type="binding site" evidence="17">
    <location>
        <position position="290"/>
    </location>
    <ligand>
        <name>(6S)-NADPHX</name>
        <dbReference type="ChEBI" id="CHEBI:64076"/>
    </ligand>
</feature>
<dbReference type="Pfam" id="PF03853">
    <property type="entry name" value="YjeF_N"/>
    <property type="match status" value="1"/>
</dbReference>
<dbReference type="PROSITE" id="PS51383">
    <property type="entry name" value="YJEF_C_3"/>
    <property type="match status" value="1"/>
</dbReference>
<feature type="binding site" evidence="17">
    <location>
        <begin position="434"/>
        <end position="438"/>
    </location>
    <ligand>
        <name>AMP</name>
        <dbReference type="ChEBI" id="CHEBI:456215"/>
    </ligand>
</feature>
<evidence type="ECO:0000256" key="16">
    <source>
        <dbReference type="ARBA" id="ARBA00049209"/>
    </source>
</evidence>
<dbReference type="CDD" id="cd01171">
    <property type="entry name" value="YXKO-related"/>
    <property type="match status" value="1"/>
</dbReference>
<gene>
    <name evidence="18" type="primary">nnrE</name>
    <name evidence="17" type="synonym">nnrD</name>
    <name evidence="22" type="ORF">SAMN04488509_101529</name>
</gene>
<comment type="similarity">
    <text evidence="3 19">In the N-terminal section; belongs to the NnrE/AIBP family.</text>
</comment>
<dbReference type="SUPFAM" id="SSF53613">
    <property type="entry name" value="Ribokinase-like"/>
    <property type="match status" value="1"/>
</dbReference>
<evidence type="ECO:0000259" key="21">
    <source>
        <dbReference type="PROSITE" id="PS51385"/>
    </source>
</evidence>
<dbReference type="PIRSF" id="PIRSF017184">
    <property type="entry name" value="Nnr"/>
    <property type="match status" value="1"/>
</dbReference>
<comment type="function">
    <text evidence="14 19">Bifunctional enzyme that catalyzes the epimerization of the S- and R-forms of NAD(P)HX and the dehydration of the S-form of NAD(P)HX at the expense of ADP, which is converted to AMP. This allows the repair of both epimers of NAD(P)HX, a damaged form of NAD(P)H that is a result of enzymatic or heat-dependent hydration.</text>
</comment>
<feature type="binding site" evidence="17">
    <location>
        <position position="463"/>
    </location>
    <ligand>
        <name>AMP</name>
        <dbReference type="ChEBI" id="CHEBI:456215"/>
    </ligand>
</feature>
<keyword evidence="7 17" id="KW-0067">ATP-binding</keyword>
<evidence type="ECO:0000256" key="18">
    <source>
        <dbReference type="HAMAP-Rule" id="MF_01966"/>
    </source>
</evidence>
<comment type="caution">
    <text evidence="18">Lacks conserved residue(s) required for the propagation of feature annotation.</text>
</comment>
<dbReference type="PANTHER" id="PTHR12592">
    <property type="entry name" value="ATP-DEPENDENT (S)-NAD(P)H-HYDRATE DEHYDRATASE FAMILY MEMBER"/>
    <property type="match status" value="1"/>
</dbReference>
<dbReference type="RefSeq" id="WP_091238471.1">
    <property type="nucleotide sequence ID" value="NZ_FNAG01000001.1"/>
</dbReference>
<keyword evidence="6 17" id="KW-0547">Nucleotide-binding</keyword>
<evidence type="ECO:0000256" key="11">
    <source>
        <dbReference type="ARBA" id="ARBA00023235"/>
    </source>
</evidence>
<feature type="binding site" evidence="18">
    <location>
        <position position="187"/>
    </location>
    <ligand>
        <name>K(+)</name>
        <dbReference type="ChEBI" id="CHEBI:29103"/>
    </ligand>
</feature>
<keyword evidence="23" id="KW-1185">Reference proteome</keyword>
<evidence type="ECO:0000256" key="5">
    <source>
        <dbReference type="ARBA" id="ARBA00022723"/>
    </source>
</evidence>
<dbReference type="InterPro" id="IPR029056">
    <property type="entry name" value="Ribokinase-like"/>
</dbReference>
<evidence type="ECO:0000256" key="13">
    <source>
        <dbReference type="ARBA" id="ARBA00023268"/>
    </source>
</evidence>
<evidence type="ECO:0000256" key="15">
    <source>
        <dbReference type="ARBA" id="ARBA00048238"/>
    </source>
</evidence>
<reference evidence="22 23" key="1">
    <citation type="submission" date="2016-10" db="EMBL/GenBank/DDBJ databases">
        <authorList>
            <person name="de Groot N.N."/>
        </authorList>
    </citation>
    <scope>NUCLEOTIDE SEQUENCE [LARGE SCALE GENOMIC DNA]</scope>
    <source>
        <strain evidence="22 23">DSM 16957</strain>
    </source>
</reference>
<keyword evidence="10 17" id="KW-0520">NAD</keyword>
<evidence type="ECO:0000256" key="12">
    <source>
        <dbReference type="ARBA" id="ARBA00023239"/>
    </source>
</evidence>
<keyword evidence="12 17" id="KW-0456">Lyase</keyword>
<keyword evidence="11 18" id="KW-0413">Isomerase</keyword>
<feature type="binding site" evidence="17">
    <location>
        <position position="397"/>
    </location>
    <ligand>
        <name>(6S)-NADPHX</name>
        <dbReference type="ChEBI" id="CHEBI:64076"/>
    </ligand>
</feature>
<dbReference type="OrthoDB" id="9806925at2"/>